<evidence type="ECO:0000256" key="1">
    <source>
        <dbReference type="SAM" id="MobiDB-lite"/>
    </source>
</evidence>
<accession>A0A915DYM5</accession>
<organism evidence="2 3">
    <name type="scientific">Ditylenchus dipsaci</name>
    <dbReference type="NCBI Taxonomy" id="166011"/>
    <lineage>
        <taxon>Eukaryota</taxon>
        <taxon>Metazoa</taxon>
        <taxon>Ecdysozoa</taxon>
        <taxon>Nematoda</taxon>
        <taxon>Chromadorea</taxon>
        <taxon>Rhabditida</taxon>
        <taxon>Tylenchina</taxon>
        <taxon>Tylenchomorpha</taxon>
        <taxon>Sphaerularioidea</taxon>
        <taxon>Anguinidae</taxon>
        <taxon>Anguininae</taxon>
        <taxon>Ditylenchus</taxon>
    </lineage>
</organism>
<evidence type="ECO:0000313" key="2">
    <source>
        <dbReference type="Proteomes" id="UP000887574"/>
    </source>
</evidence>
<keyword evidence="2" id="KW-1185">Reference proteome</keyword>
<reference evidence="3" key="1">
    <citation type="submission" date="2022-11" db="UniProtKB">
        <authorList>
            <consortium name="WormBaseParasite"/>
        </authorList>
    </citation>
    <scope>IDENTIFICATION</scope>
</reference>
<feature type="compositionally biased region" description="Polar residues" evidence="1">
    <location>
        <begin position="142"/>
        <end position="153"/>
    </location>
</feature>
<protein>
    <submittedName>
        <fullName evidence="3">Uncharacterized protein</fullName>
    </submittedName>
</protein>
<dbReference type="AlphaFoldDB" id="A0A915DYM5"/>
<feature type="region of interest" description="Disordered" evidence="1">
    <location>
        <begin position="76"/>
        <end position="125"/>
    </location>
</feature>
<name>A0A915DYM5_9BILA</name>
<evidence type="ECO:0000313" key="3">
    <source>
        <dbReference type="WBParaSite" id="jg24323"/>
    </source>
</evidence>
<dbReference type="WBParaSite" id="jg24323">
    <property type="protein sequence ID" value="jg24323"/>
    <property type="gene ID" value="jg24323"/>
</dbReference>
<proteinExistence type="predicted"/>
<feature type="region of interest" description="Disordered" evidence="1">
    <location>
        <begin position="140"/>
        <end position="168"/>
    </location>
</feature>
<sequence>MIAGIECDYGGAITRGQNHNVFGDMYSVDFYGNGAKGGGVQKLHGPNKNTKRVRPDFTMTQDVDDNAALAGNYIAPTATHHENNTDQSTARKYRKSRLGRTGGDFSRQSKKATDSAEDPDASMAADAAHENIRDSSAMVTHHQYSSNQVGDSRQTLKRKLDPNDPTFEGNNILSIKHIKLAGGDKFRVEVAETVSTVVEDYTKKLTHKASNLAVSLLKQTHLVEDRELENLQALILQHGLVLAENISTKAREAVLNFGLSSFQKVVQLAQAREEFSQQAYELVTVALPKAQQFVAEQVQKATEKMLKNVRAKSVQAARMAGDKVQMAFHNMGLDEFGNSTRKMITVNSYLAIKQADKLLHRAPFMAGQAASMVFVGVAKMASLFTDYVRKDKALFTKPPDVLCLACPINFEPDVDYSFDRSAFQ</sequence>
<dbReference type="Proteomes" id="UP000887574">
    <property type="component" value="Unplaced"/>
</dbReference>